<evidence type="ECO:0000313" key="3">
    <source>
        <dbReference type="EnsemblMetazoa" id="XP_038075061.1"/>
    </source>
</evidence>
<evidence type="ECO:0000256" key="1">
    <source>
        <dbReference type="SAM" id="MobiDB-lite"/>
    </source>
</evidence>
<feature type="compositionally biased region" description="Acidic residues" evidence="1">
    <location>
        <begin position="188"/>
        <end position="197"/>
    </location>
</feature>
<organism evidence="3 4">
    <name type="scientific">Patiria miniata</name>
    <name type="common">Bat star</name>
    <name type="synonym">Asterina miniata</name>
    <dbReference type="NCBI Taxonomy" id="46514"/>
    <lineage>
        <taxon>Eukaryota</taxon>
        <taxon>Metazoa</taxon>
        <taxon>Echinodermata</taxon>
        <taxon>Eleutherozoa</taxon>
        <taxon>Asterozoa</taxon>
        <taxon>Asteroidea</taxon>
        <taxon>Valvatacea</taxon>
        <taxon>Valvatida</taxon>
        <taxon>Asterinidae</taxon>
        <taxon>Patiria</taxon>
    </lineage>
</organism>
<dbReference type="InterPro" id="IPR000008">
    <property type="entry name" value="C2_dom"/>
</dbReference>
<dbReference type="GeneID" id="119742890"/>
<dbReference type="EnsemblMetazoa" id="XM_038219133.1">
    <property type="protein sequence ID" value="XP_038075061.1"/>
    <property type="gene ID" value="LOC119742890"/>
</dbReference>
<dbReference type="Pfam" id="PF00168">
    <property type="entry name" value="C2"/>
    <property type="match status" value="2"/>
</dbReference>
<accession>A0A914BGN8</accession>
<sequence length="522" mass="58354">MSLADLLRRYMTWCSCSDLAFSETSSELSYGDPTPLLKDWCIIPSAGERFQTEFSRRPDDAYSSSSSTPDIILTRADSISEYLYKRPPSPKPPRQRPVDPRSGAARYHSHSSPASSAVRQHRTGDPEYGAMGKLTHQRVPQQYSYEPIDDEYYFTRESRTSHGVRADDISLAEQGGAQGSVGSLEYRDDPEDTRVDDDGDESYLVAAEEPLPEDLLANQDSAPTIGQLEVVFDYSGDSSRMNVTIMRGLNLPTKDKGGASAWRLRILLYPKKQRTKTRIRETEEPVFKELFRFTRIRPHELVNTAIRLRLYAAERMRKERLVGEGLVKFASLSTSAPQTVMVKLVSRSETLGGGNASPYSSSSDLSASGDSNSSLQSLSHGGLPELLVGLTYNATTGRLAVELIKGSHFKQQAAGRAPDSYVRISLMSSSGFEMTKSKTSVRRGQPNPTFKETFIFQVAQFQLADVTLMFTVFNKRGMKRKETIGWFSMGLSNSSDEETGHWKEMRDSKGHQVCRWHILSNK</sequence>
<dbReference type="InterPro" id="IPR035892">
    <property type="entry name" value="C2_domain_sf"/>
</dbReference>
<dbReference type="GO" id="GO:0005543">
    <property type="term" value="F:phospholipid binding"/>
    <property type="evidence" value="ECO:0007669"/>
    <property type="project" value="TreeGrafter"/>
</dbReference>
<feature type="compositionally biased region" description="Low complexity" evidence="1">
    <location>
        <begin position="357"/>
        <end position="376"/>
    </location>
</feature>
<feature type="region of interest" description="Disordered" evidence="1">
    <location>
        <begin position="82"/>
        <end position="131"/>
    </location>
</feature>
<feature type="domain" description="C2" evidence="2">
    <location>
        <begin position="382"/>
        <end position="517"/>
    </location>
</feature>
<dbReference type="AlphaFoldDB" id="A0A914BGN8"/>
<name>A0A914BGN8_PATMI</name>
<dbReference type="OrthoDB" id="5978493at2759"/>
<dbReference type="SUPFAM" id="SSF49562">
    <property type="entry name" value="C2 domain (Calcium/lipid-binding domain, CaLB)"/>
    <property type="match status" value="2"/>
</dbReference>
<dbReference type="InterPro" id="IPR043541">
    <property type="entry name" value="SYT14/14L/16"/>
</dbReference>
<dbReference type="PANTHER" id="PTHR46129">
    <property type="entry name" value="SYNAPTOTAGMIN 14, ISOFORM D"/>
    <property type="match status" value="1"/>
</dbReference>
<evidence type="ECO:0000259" key="2">
    <source>
        <dbReference type="PROSITE" id="PS50004"/>
    </source>
</evidence>
<evidence type="ECO:0000313" key="4">
    <source>
        <dbReference type="Proteomes" id="UP000887568"/>
    </source>
</evidence>
<protein>
    <recommendedName>
        <fullName evidence="2">C2 domain-containing protein</fullName>
    </recommendedName>
</protein>
<dbReference type="PROSITE" id="PS50004">
    <property type="entry name" value="C2"/>
    <property type="match status" value="2"/>
</dbReference>
<feature type="region of interest" description="Disordered" evidence="1">
    <location>
        <begin position="164"/>
        <end position="197"/>
    </location>
</feature>
<dbReference type="FunFam" id="2.60.40.150:FF:000062">
    <property type="entry name" value="synaptotagmin-14 isoform X1"/>
    <property type="match status" value="1"/>
</dbReference>
<proteinExistence type="predicted"/>
<reference evidence="3" key="1">
    <citation type="submission" date="2022-11" db="UniProtKB">
        <authorList>
            <consortium name="EnsemblMetazoa"/>
        </authorList>
    </citation>
    <scope>IDENTIFICATION</scope>
</reference>
<dbReference type="Gene3D" id="2.60.40.150">
    <property type="entry name" value="C2 domain"/>
    <property type="match status" value="2"/>
</dbReference>
<dbReference type="PANTHER" id="PTHR46129:SF2">
    <property type="entry name" value="SYNAPTOTAGMIN 14, ISOFORM D"/>
    <property type="match status" value="1"/>
</dbReference>
<feature type="domain" description="C2" evidence="2">
    <location>
        <begin position="224"/>
        <end position="342"/>
    </location>
</feature>
<dbReference type="Proteomes" id="UP000887568">
    <property type="component" value="Unplaced"/>
</dbReference>
<dbReference type="SMART" id="SM00239">
    <property type="entry name" value="C2"/>
    <property type="match status" value="2"/>
</dbReference>
<dbReference type="RefSeq" id="XP_038075061.1">
    <property type="nucleotide sequence ID" value="XM_038219133.1"/>
</dbReference>
<feature type="region of interest" description="Disordered" evidence="1">
    <location>
        <begin position="353"/>
        <end position="376"/>
    </location>
</feature>
<keyword evidence="4" id="KW-1185">Reference proteome</keyword>
<dbReference type="CDD" id="cd08408">
    <property type="entry name" value="C2B_Synaptotagmin-14_16"/>
    <property type="match status" value="1"/>
</dbReference>